<comment type="caution">
    <text evidence="2">The sequence shown here is derived from an EMBL/GenBank/DDBJ whole genome shotgun (WGS) entry which is preliminary data.</text>
</comment>
<dbReference type="EMBL" id="CALNXK010000114">
    <property type="protein sequence ID" value="CAH3159725.1"/>
    <property type="molecule type" value="Genomic_DNA"/>
</dbReference>
<keyword evidence="1" id="KW-1133">Transmembrane helix</keyword>
<protein>
    <submittedName>
        <fullName evidence="2">Uncharacterized protein</fullName>
    </submittedName>
</protein>
<gene>
    <name evidence="2" type="ORF">PLOB_00003730</name>
</gene>
<evidence type="ECO:0000313" key="3">
    <source>
        <dbReference type="Proteomes" id="UP001159405"/>
    </source>
</evidence>
<keyword evidence="3" id="KW-1185">Reference proteome</keyword>
<keyword evidence="1" id="KW-0472">Membrane</keyword>
<name>A0ABN8QDJ7_9CNID</name>
<evidence type="ECO:0000256" key="1">
    <source>
        <dbReference type="SAM" id="Phobius"/>
    </source>
</evidence>
<organism evidence="2 3">
    <name type="scientific">Porites lobata</name>
    <dbReference type="NCBI Taxonomy" id="104759"/>
    <lineage>
        <taxon>Eukaryota</taxon>
        <taxon>Metazoa</taxon>
        <taxon>Cnidaria</taxon>
        <taxon>Anthozoa</taxon>
        <taxon>Hexacorallia</taxon>
        <taxon>Scleractinia</taxon>
        <taxon>Fungiina</taxon>
        <taxon>Poritidae</taxon>
        <taxon>Porites</taxon>
    </lineage>
</organism>
<accession>A0ABN8QDJ7</accession>
<feature type="non-terminal residue" evidence="2">
    <location>
        <position position="1"/>
    </location>
</feature>
<keyword evidence="1" id="KW-0812">Transmembrane</keyword>
<sequence length="75" mass="8573">ALFKLGCFHDSIMKINNDNEFITPACAFYLFSAFICLDVMLNKKKENGINPLKLSSVKRRGDLPMPERCQQDDSM</sequence>
<feature type="transmembrane region" description="Helical" evidence="1">
    <location>
        <begin position="21"/>
        <end position="41"/>
    </location>
</feature>
<proteinExistence type="predicted"/>
<dbReference type="Proteomes" id="UP001159405">
    <property type="component" value="Unassembled WGS sequence"/>
</dbReference>
<evidence type="ECO:0000313" key="2">
    <source>
        <dbReference type="EMBL" id="CAH3159725.1"/>
    </source>
</evidence>
<reference evidence="2 3" key="1">
    <citation type="submission" date="2022-05" db="EMBL/GenBank/DDBJ databases">
        <authorList>
            <consortium name="Genoscope - CEA"/>
            <person name="William W."/>
        </authorList>
    </citation>
    <scope>NUCLEOTIDE SEQUENCE [LARGE SCALE GENOMIC DNA]</scope>
</reference>